<dbReference type="OrthoDB" id="1875589at2759"/>
<evidence type="ECO:0000259" key="4">
    <source>
        <dbReference type="Pfam" id="PF01929"/>
    </source>
</evidence>
<evidence type="ECO:0000256" key="1">
    <source>
        <dbReference type="ARBA" id="ARBA00006592"/>
    </source>
</evidence>
<dbReference type="PANTHER" id="PTHR11127">
    <property type="entry name" value="60S RIBOSOMAL PROTEIN L14"/>
    <property type="match status" value="1"/>
</dbReference>
<keyword evidence="3" id="KW-0687">Ribonucleoprotein</keyword>
<feature type="domain" description="Large ribosomal subunit protein eL14" evidence="4">
    <location>
        <begin position="48"/>
        <end position="122"/>
    </location>
</feature>
<evidence type="ECO:0000313" key="5">
    <source>
        <dbReference type="EMBL" id="PVU96315.1"/>
    </source>
</evidence>
<dbReference type="InterPro" id="IPR014722">
    <property type="entry name" value="Rib_uL2_dom2"/>
</dbReference>
<dbReference type="GO" id="GO:0003735">
    <property type="term" value="F:structural constituent of ribosome"/>
    <property type="evidence" value="ECO:0007669"/>
    <property type="project" value="InterPro"/>
</dbReference>
<dbReference type="STRING" id="133385.A0A2T9YVE8"/>
<dbReference type="GO" id="GO:0022625">
    <property type="term" value="C:cytosolic large ribosomal subunit"/>
    <property type="evidence" value="ECO:0007669"/>
    <property type="project" value="TreeGrafter"/>
</dbReference>
<reference evidence="5 6" key="1">
    <citation type="journal article" date="2018" name="MBio">
        <title>Comparative Genomics Reveals the Core Gene Toolbox for the Fungus-Insect Symbiosis.</title>
        <authorList>
            <person name="Wang Y."/>
            <person name="Stata M."/>
            <person name="Wang W."/>
            <person name="Stajich J.E."/>
            <person name="White M.M."/>
            <person name="Moncalvo J.M."/>
        </authorList>
    </citation>
    <scope>NUCLEOTIDE SEQUENCE [LARGE SCALE GENOMIC DNA]</scope>
    <source>
        <strain evidence="5 6">SWE-8-4</strain>
    </source>
</reference>
<dbReference type="GO" id="GO:0042273">
    <property type="term" value="P:ribosomal large subunit biogenesis"/>
    <property type="evidence" value="ECO:0007669"/>
    <property type="project" value="TreeGrafter"/>
</dbReference>
<name>A0A2T9YVE8_9FUNG</name>
<evidence type="ECO:0000256" key="2">
    <source>
        <dbReference type="ARBA" id="ARBA00022980"/>
    </source>
</evidence>
<comment type="caution">
    <text evidence="5">The sequence shown here is derived from an EMBL/GenBank/DDBJ whole genome shotgun (WGS) entry which is preliminary data.</text>
</comment>
<sequence length="138" mass="15567">MTAFKRLVEVGRVVLLTHGHKAGRTAVIVDIVDHNRVIVDGPTNGVHRHVASLSKVTLTDIVMKKLPRTIGTTALKKAIITQKIDEQWNQTAWAKKIATRVTRASLTDFDRFKVMRLKKQQRYIVKRQMAALKKTSSA</sequence>
<comment type="similarity">
    <text evidence="1">Belongs to the eukaryotic ribosomal protein eL14 family.</text>
</comment>
<dbReference type="GO" id="GO:0006412">
    <property type="term" value="P:translation"/>
    <property type="evidence" value="ECO:0007669"/>
    <property type="project" value="InterPro"/>
</dbReference>
<dbReference type="CDD" id="cd23702">
    <property type="entry name" value="eL14"/>
    <property type="match status" value="1"/>
</dbReference>
<dbReference type="InterPro" id="IPR039660">
    <property type="entry name" value="Ribosomal_eL14"/>
</dbReference>
<dbReference type="GO" id="GO:0003723">
    <property type="term" value="F:RNA binding"/>
    <property type="evidence" value="ECO:0007669"/>
    <property type="project" value="InterPro"/>
</dbReference>
<organism evidence="5 6">
    <name type="scientific">Smittium simulii</name>
    <dbReference type="NCBI Taxonomy" id="133385"/>
    <lineage>
        <taxon>Eukaryota</taxon>
        <taxon>Fungi</taxon>
        <taxon>Fungi incertae sedis</taxon>
        <taxon>Zoopagomycota</taxon>
        <taxon>Kickxellomycotina</taxon>
        <taxon>Harpellomycetes</taxon>
        <taxon>Harpellales</taxon>
        <taxon>Legeriomycetaceae</taxon>
        <taxon>Smittium</taxon>
    </lineage>
</organism>
<keyword evidence="6" id="KW-1185">Reference proteome</keyword>
<dbReference type="Gene3D" id="6.10.250.2270">
    <property type="match status" value="1"/>
</dbReference>
<dbReference type="Gene3D" id="2.30.30.30">
    <property type="match status" value="1"/>
</dbReference>
<gene>
    <name evidence="5" type="ORF">BB561_001252</name>
</gene>
<dbReference type="InterPro" id="IPR002784">
    <property type="entry name" value="Ribosomal_eL14_dom"/>
</dbReference>
<protein>
    <recommendedName>
        <fullName evidence="4">Large ribosomal subunit protein eL14 domain-containing protein</fullName>
    </recommendedName>
</protein>
<dbReference type="Pfam" id="PF01929">
    <property type="entry name" value="Ribosomal_L14e"/>
    <property type="match status" value="1"/>
</dbReference>
<dbReference type="AlphaFoldDB" id="A0A2T9YVE8"/>
<evidence type="ECO:0000313" key="6">
    <source>
        <dbReference type="Proteomes" id="UP000245383"/>
    </source>
</evidence>
<proteinExistence type="inferred from homology"/>
<dbReference type="PANTHER" id="PTHR11127:SF2">
    <property type="entry name" value="LARGE RIBOSOMAL SUBUNIT PROTEIN EL14"/>
    <property type="match status" value="1"/>
</dbReference>
<dbReference type="EMBL" id="MBFR01000036">
    <property type="protein sequence ID" value="PVU96315.1"/>
    <property type="molecule type" value="Genomic_DNA"/>
</dbReference>
<dbReference type="SUPFAM" id="SSF50104">
    <property type="entry name" value="Translation proteins SH3-like domain"/>
    <property type="match status" value="1"/>
</dbReference>
<dbReference type="Proteomes" id="UP000245383">
    <property type="component" value="Unassembled WGS sequence"/>
</dbReference>
<evidence type="ECO:0000256" key="3">
    <source>
        <dbReference type="ARBA" id="ARBA00023274"/>
    </source>
</evidence>
<accession>A0A2T9YVE8</accession>
<dbReference type="InterPro" id="IPR008991">
    <property type="entry name" value="Translation_prot_SH3-like_sf"/>
</dbReference>
<keyword evidence="2" id="KW-0689">Ribosomal protein</keyword>